<gene>
    <name evidence="2" type="ORF">BARAN1_1025</name>
</gene>
<keyword evidence="3" id="KW-1185">Reference proteome</keyword>
<feature type="transmembrane region" description="Helical" evidence="1">
    <location>
        <begin position="6"/>
        <end position="24"/>
    </location>
</feature>
<evidence type="ECO:0000256" key="1">
    <source>
        <dbReference type="SAM" id="Phobius"/>
    </source>
</evidence>
<dbReference type="EMBL" id="LS483254">
    <property type="protein sequence ID" value="SQD93049.1"/>
    <property type="molecule type" value="Genomic_DNA"/>
</dbReference>
<dbReference type="RefSeq" id="WP_122031467.1">
    <property type="nucleotide sequence ID" value="NZ_LS483254.1"/>
</dbReference>
<accession>A0A2X3L1K6</accession>
<keyword evidence="1" id="KW-1133">Transmembrane helix</keyword>
<keyword evidence="1" id="KW-0472">Membrane</keyword>
<evidence type="ECO:0000313" key="3">
    <source>
        <dbReference type="Proteomes" id="UP000249818"/>
    </source>
</evidence>
<dbReference type="AlphaFoldDB" id="A0A2X3L1K6"/>
<proteinExistence type="predicted"/>
<keyword evidence="1" id="KW-0812">Transmembrane</keyword>
<evidence type="ECO:0000313" key="2">
    <source>
        <dbReference type="EMBL" id="SQD93049.1"/>
    </source>
</evidence>
<name>A0A2X3L1K6_9BACT</name>
<organism evidence="2 3">
    <name type="scientific">Candidatus Bipolaricaulis anaerobius</name>
    <dbReference type="NCBI Taxonomy" id="2026885"/>
    <lineage>
        <taxon>Bacteria</taxon>
        <taxon>Candidatus Bipolaricaulota</taxon>
        <taxon>Candidatus Bipolaricaulia</taxon>
        <taxon>Candidatus Bipolaricaulales</taxon>
        <taxon>Candidatus Bipolaricaulaceae</taxon>
        <taxon>Candidatus Bipolaricaulis</taxon>
    </lineage>
</organism>
<protein>
    <submittedName>
        <fullName evidence="2">Uncharacterized protein</fullName>
    </submittedName>
</protein>
<sequence>MRARTWIGVAVVIVVTALLVVILWPTPDPLANVETVAIRPPDWERTDQALWAPFMDGLTVSLGAKDVRIVTDADEADAVLVVRDVRVDSVELRLDSGEIIGRMSATCALTELRTGRTRVMDFRLDLRNGTVRATLTPRKFWQFWKGS</sequence>
<reference evidence="3" key="1">
    <citation type="submission" date="2018-05" db="EMBL/GenBank/DDBJ databases">
        <authorList>
            <person name="Hao L."/>
        </authorList>
    </citation>
    <scope>NUCLEOTIDE SEQUENCE [LARGE SCALE GENOMIC DNA]</scope>
</reference>
<dbReference type="Proteomes" id="UP000249818">
    <property type="component" value="Chromosome BARAN1"/>
</dbReference>
<dbReference type="KEGG" id="bana:BARAN1_1025"/>